<organism evidence="2 3">
    <name type="scientific">Paspalum notatum var. saurae</name>
    <dbReference type="NCBI Taxonomy" id="547442"/>
    <lineage>
        <taxon>Eukaryota</taxon>
        <taxon>Viridiplantae</taxon>
        <taxon>Streptophyta</taxon>
        <taxon>Embryophyta</taxon>
        <taxon>Tracheophyta</taxon>
        <taxon>Spermatophyta</taxon>
        <taxon>Magnoliopsida</taxon>
        <taxon>Liliopsida</taxon>
        <taxon>Poales</taxon>
        <taxon>Poaceae</taxon>
        <taxon>PACMAD clade</taxon>
        <taxon>Panicoideae</taxon>
        <taxon>Andropogonodae</taxon>
        <taxon>Paspaleae</taxon>
        <taxon>Paspalinae</taxon>
        <taxon>Paspalum</taxon>
    </lineage>
</organism>
<accession>A0AAQ3TVJ6</accession>
<feature type="region of interest" description="Disordered" evidence="1">
    <location>
        <begin position="41"/>
        <end position="60"/>
    </location>
</feature>
<protein>
    <submittedName>
        <fullName evidence="2">Uncharacterized protein</fullName>
    </submittedName>
</protein>
<dbReference type="Proteomes" id="UP001341281">
    <property type="component" value="Chromosome 06"/>
</dbReference>
<sequence length="320" mass="34194">MLLCCGRGTAFAHAPLRLAADYGHAALLWTKDGLCPRSFHRLPFDPRPRQRKRNPQPFSVPSAALPADFIAGDSSRASPPPFFSKFRLRTPCSCSFSPPPAPQARAAAPAPPPPRCTQLELAAIPGVPRRKGVLGKPSGACLLCRDTCSPLAKCCPYLALCSLPPPPVSATAILTWVAVGVVRPRVSPGVAKAGLLPSQLGSRTGPCSQRAGLCLLACRRAAWSLGIRIRIRIRELRIDPIPVYSANDLWSAPSTILVDIVWSSSAFLDRNRKNNPSEDDSEPSAPVTSPARNGDLPFAGLLELFMLPKCKGSRASSLSL</sequence>
<feature type="region of interest" description="Disordered" evidence="1">
    <location>
        <begin position="272"/>
        <end position="292"/>
    </location>
</feature>
<proteinExistence type="predicted"/>
<gene>
    <name evidence="2" type="ORF">U9M48_027853</name>
</gene>
<dbReference type="AlphaFoldDB" id="A0AAQ3TVJ6"/>
<name>A0AAQ3TVJ6_PASNO</name>
<keyword evidence="3" id="KW-1185">Reference proteome</keyword>
<evidence type="ECO:0000256" key="1">
    <source>
        <dbReference type="SAM" id="MobiDB-lite"/>
    </source>
</evidence>
<reference evidence="2 3" key="1">
    <citation type="submission" date="2024-02" db="EMBL/GenBank/DDBJ databases">
        <title>High-quality chromosome-scale genome assembly of Pensacola bahiagrass (Paspalum notatum Flugge var. saurae).</title>
        <authorList>
            <person name="Vega J.M."/>
            <person name="Podio M."/>
            <person name="Orjuela J."/>
            <person name="Siena L.A."/>
            <person name="Pessino S.C."/>
            <person name="Combes M.C."/>
            <person name="Mariac C."/>
            <person name="Albertini E."/>
            <person name="Pupilli F."/>
            <person name="Ortiz J.P.A."/>
            <person name="Leblanc O."/>
        </authorList>
    </citation>
    <scope>NUCLEOTIDE SEQUENCE [LARGE SCALE GENOMIC DNA]</scope>
    <source>
        <strain evidence="2">R1</strain>
        <tissue evidence="2">Leaf</tissue>
    </source>
</reference>
<evidence type="ECO:0000313" key="2">
    <source>
        <dbReference type="EMBL" id="WVZ80378.1"/>
    </source>
</evidence>
<evidence type="ECO:0000313" key="3">
    <source>
        <dbReference type="Proteomes" id="UP001341281"/>
    </source>
</evidence>
<dbReference type="EMBL" id="CP144750">
    <property type="protein sequence ID" value="WVZ80378.1"/>
    <property type="molecule type" value="Genomic_DNA"/>
</dbReference>